<feature type="compositionally biased region" description="Polar residues" evidence="1">
    <location>
        <begin position="173"/>
        <end position="182"/>
    </location>
</feature>
<evidence type="ECO:0000256" key="1">
    <source>
        <dbReference type="SAM" id="MobiDB-lite"/>
    </source>
</evidence>
<feature type="region of interest" description="Disordered" evidence="1">
    <location>
        <begin position="362"/>
        <end position="415"/>
    </location>
</feature>
<feature type="compositionally biased region" description="Basic and acidic residues" evidence="1">
    <location>
        <begin position="157"/>
        <end position="172"/>
    </location>
</feature>
<dbReference type="KEGG" id="foc:127751331"/>
<feature type="compositionally biased region" description="Basic and acidic residues" evidence="1">
    <location>
        <begin position="379"/>
        <end position="399"/>
    </location>
</feature>
<feature type="region of interest" description="Disordered" evidence="1">
    <location>
        <begin position="1"/>
        <end position="47"/>
    </location>
</feature>
<dbReference type="GeneID" id="127751331"/>
<protein>
    <submittedName>
        <fullName evidence="3">Myb-like protein X</fullName>
    </submittedName>
</protein>
<feature type="compositionally biased region" description="Basic and acidic residues" evidence="1">
    <location>
        <begin position="227"/>
        <end position="239"/>
    </location>
</feature>
<gene>
    <name evidence="3" type="primary">LOC127751331</name>
</gene>
<dbReference type="OrthoDB" id="10071220at2759"/>
<feature type="compositionally biased region" description="Basic and acidic residues" evidence="1">
    <location>
        <begin position="35"/>
        <end position="47"/>
    </location>
</feature>
<feature type="region of interest" description="Disordered" evidence="1">
    <location>
        <begin position="116"/>
        <end position="255"/>
    </location>
</feature>
<evidence type="ECO:0000313" key="3">
    <source>
        <dbReference type="RefSeq" id="XP_052130691.1"/>
    </source>
</evidence>
<proteinExistence type="predicted"/>
<sequence length="415" mass="46945">MSEHKSNHEEELNPDGIDAEHAVPEPVKRHRKRKRNDDSMRAEKSLLEKQRRALMKKAKKSAGSCDKVVKKKEEKKLPKQLSALNLKAAKSQADEIKKRSAAVHCSSTPILTESLKFTGNRPSISPVQKASDTERVLPDKEMDGNVLSGAKVGKASTTKENKISHIKARSESTAKPSTNFSSSDEEFAVGKEKDESGEESSDEEDKIGNIEENEDKNKSSEEEEDIDRNNQEKENGNKYEDEDDDAYVHGKKPKPLKTEEYLSHLRYKKGDEDSVELHPGSGIYVNDDALLGLKSKSKTHSSIVRSLLEMVFTDDAVMKCSLLGGVQKGPLGKTTESRPGLYPKALKAIMDMAKHFCKEKKLRRESETSLHRKMGTKMSEMRARIRKEIEFKRMKEERKKEKKARKAKKDHEKQD</sequence>
<feature type="compositionally biased region" description="Basic and acidic residues" evidence="1">
    <location>
        <begin position="1"/>
        <end position="11"/>
    </location>
</feature>
<name>A0A9C6XU67_FRAOC</name>
<keyword evidence="2" id="KW-1185">Reference proteome</keyword>
<feature type="compositionally biased region" description="Basic and acidic residues" evidence="1">
    <location>
        <begin position="18"/>
        <end position="27"/>
    </location>
</feature>
<dbReference type="Gene3D" id="1.10.10.2590">
    <property type="entry name" value="BEN domain"/>
    <property type="match status" value="1"/>
</dbReference>
<dbReference type="Proteomes" id="UP000504606">
    <property type="component" value="Unplaced"/>
</dbReference>
<reference evidence="3" key="1">
    <citation type="submission" date="2025-08" db="UniProtKB">
        <authorList>
            <consortium name="RefSeq"/>
        </authorList>
    </citation>
    <scope>IDENTIFICATION</scope>
    <source>
        <tissue evidence="3">Whole organism</tissue>
    </source>
</reference>
<evidence type="ECO:0000313" key="2">
    <source>
        <dbReference type="Proteomes" id="UP000504606"/>
    </source>
</evidence>
<feature type="compositionally biased region" description="Basic and acidic residues" evidence="1">
    <location>
        <begin position="131"/>
        <end position="143"/>
    </location>
</feature>
<feature type="compositionally biased region" description="Acidic residues" evidence="1">
    <location>
        <begin position="195"/>
        <end position="205"/>
    </location>
</feature>
<dbReference type="AlphaFoldDB" id="A0A9C6XU67"/>
<feature type="compositionally biased region" description="Polar residues" evidence="1">
    <location>
        <begin position="116"/>
        <end position="130"/>
    </location>
</feature>
<dbReference type="RefSeq" id="XP_052130691.1">
    <property type="nucleotide sequence ID" value="XM_052274731.1"/>
</dbReference>
<accession>A0A9C6XU67</accession>
<organism evidence="2 3">
    <name type="scientific">Frankliniella occidentalis</name>
    <name type="common">Western flower thrips</name>
    <name type="synonym">Euthrips occidentalis</name>
    <dbReference type="NCBI Taxonomy" id="133901"/>
    <lineage>
        <taxon>Eukaryota</taxon>
        <taxon>Metazoa</taxon>
        <taxon>Ecdysozoa</taxon>
        <taxon>Arthropoda</taxon>
        <taxon>Hexapoda</taxon>
        <taxon>Insecta</taxon>
        <taxon>Pterygota</taxon>
        <taxon>Neoptera</taxon>
        <taxon>Paraneoptera</taxon>
        <taxon>Thysanoptera</taxon>
        <taxon>Terebrantia</taxon>
        <taxon>Thripoidea</taxon>
        <taxon>Thripidae</taxon>
        <taxon>Frankliniella</taxon>
    </lineage>
</organism>